<protein>
    <submittedName>
        <fullName evidence="1">Uncharacterized protein</fullName>
    </submittedName>
</protein>
<evidence type="ECO:0000313" key="1">
    <source>
        <dbReference type="EMBL" id="KAF2761564.1"/>
    </source>
</evidence>
<dbReference type="EMBL" id="ML996566">
    <property type="protein sequence ID" value="KAF2761564.1"/>
    <property type="molecule type" value="Genomic_DNA"/>
</dbReference>
<name>A0A6A6WHL0_9PEZI</name>
<evidence type="ECO:0000313" key="2">
    <source>
        <dbReference type="Proteomes" id="UP000799437"/>
    </source>
</evidence>
<dbReference type="RefSeq" id="XP_033604015.1">
    <property type="nucleotide sequence ID" value="XM_033747894.1"/>
</dbReference>
<organism evidence="1 2">
    <name type="scientific">Pseudovirgaria hyperparasitica</name>
    <dbReference type="NCBI Taxonomy" id="470096"/>
    <lineage>
        <taxon>Eukaryota</taxon>
        <taxon>Fungi</taxon>
        <taxon>Dikarya</taxon>
        <taxon>Ascomycota</taxon>
        <taxon>Pezizomycotina</taxon>
        <taxon>Dothideomycetes</taxon>
        <taxon>Dothideomycetes incertae sedis</taxon>
        <taxon>Acrospermales</taxon>
        <taxon>Acrospermaceae</taxon>
        <taxon>Pseudovirgaria</taxon>
    </lineage>
</organism>
<dbReference type="Proteomes" id="UP000799437">
    <property type="component" value="Unassembled WGS sequence"/>
</dbReference>
<gene>
    <name evidence="1" type="ORF">EJ05DRAFT_507222</name>
</gene>
<keyword evidence="2" id="KW-1185">Reference proteome</keyword>
<proteinExistence type="predicted"/>
<sequence>MGRDANEDHIVMAHFYRAQIARRKHWRMLSVIFLSLHGTLPSDQMPTRSIWVPRRTKWKDSAHEGEGAGGCSRTTIHRRCIIEQTSMSKTIDEWPTFASPYSMSVAATKPTERSIRPMQVCRALEIVSRGGSLCAARSWLQQATGGDRVHSGSANRTVAR</sequence>
<dbReference type="GeneID" id="54488948"/>
<dbReference type="AlphaFoldDB" id="A0A6A6WHL0"/>
<accession>A0A6A6WHL0</accession>
<reference evidence="1" key="1">
    <citation type="journal article" date="2020" name="Stud. Mycol.">
        <title>101 Dothideomycetes genomes: a test case for predicting lifestyles and emergence of pathogens.</title>
        <authorList>
            <person name="Haridas S."/>
            <person name="Albert R."/>
            <person name="Binder M."/>
            <person name="Bloem J."/>
            <person name="Labutti K."/>
            <person name="Salamov A."/>
            <person name="Andreopoulos B."/>
            <person name="Baker S."/>
            <person name="Barry K."/>
            <person name="Bills G."/>
            <person name="Bluhm B."/>
            <person name="Cannon C."/>
            <person name="Castanera R."/>
            <person name="Culley D."/>
            <person name="Daum C."/>
            <person name="Ezra D."/>
            <person name="Gonzalez J."/>
            <person name="Henrissat B."/>
            <person name="Kuo A."/>
            <person name="Liang C."/>
            <person name="Lipzen A."/>
            <person name="Lutzoni F."/>
            <person name="Magnuson J."/>
            <person name="Mondo S."/>
            <person name="Nolan M."/>
            <person name="Ohm R."/>
            <person name="Pangilinan J."/>
            <person name="Park H.-J."/>
            <person name="Ramirez L."/>
            <person name="Alfaro M."/>
            <person name="Sun H."/>
            <person name="Tritt A."/>
            <person name="Yoshinaga Y."/>
            <person name="Zwiers L.-H."/>
            <person name="Turgeon B."/>
            <person name="Goodwin S."/>
            <person name="Spatafora J."/>
            <person name="Crous P."/>
            <person name="Grigoriev I."/>
        </authorList>
    </citation>
    <scope>NUCLEOTIDE SEQUENCE</scope>
    <source>
        <strain evidence="1">CBS 121739</strain>
    </source>
</reference>